<organism evidence="3 4">
    <name type="scientific">Streptomyces glebosus</name>
    <dbReference type="NCBI Taxonomy" id="249580"/>
    <lineage>
        <taxon>Bacteria</taxon>
        <taxon>Bacillati</taxon>
        <taxon>Actinomycetota</taxon>
        <taxon>Actinomycetes</taxon>
        <taxon>Kitasatosporales</taxon>
        <taxon>Streptomycetaceae</taxon>
        <taxon>Streptomyces</taxon>
    </lineage>
</organism>
<feature type="region of interest" description="Disordered" evidence="1">
    <location>
        <begin position="1"/>
        <end position="35"/>
    </location>
</feature>
<dbReference type="GO" id="GO:0003677">
    <property type="term" value="F:DNA binding"/>
    <property type="evidence" value="ECO:0007669"/>
    <property type="project" value="InterPro"/>
</dbReference>
<dbReference type="PANTHER" id="PTHR35010">
    <property type="entry name" value="BLL4672 PROTEIN-RELATED"/>
    <property type="match status" value="1"/>
</dbReference>
<evidence type="ECO:0000256" key="1">
    <source>
        <dbReference type="SAM" id="MobiDB-lite"/>
    </source>
</evidence>
<dbReference type="EMBL" id="BLIO01000001">
    <property type="protein sequence ID" value="GFE17916.1"/>
    <property type="molecule type" value="Genomic_DNA"/>
</dbReference>
<dbReference type="RefSeq" id="WP_190141061.1">
    <property type="nucleotide sequence ID" value="NZ_BLIO01000001.1"/>
</dbReference>
<dbReference type="InterPro" id="IPR010982">
    <property type="entry name" value="Lambda_DNA-bd_dom_sf"/>
</dbReference>
<gene>
    <name evidence="3" type="ORF">Sgleb_59630</name>
</gene>
<evidence type="ECO:0000313" key="4">
    <source>
        <dbReference type="Proteomes" id="UP000430079"/>
    </source>
</evidence>
<comment type="caution">
    <text evidence="3">The sequence shown here is derived from an EMBL/GenBank/DDBJ whole genome shotgun (WGS) entry which is preliminary data.</text>
</comment>
<protein>
    <recommendedName>
        <fullName evidence="2">MmyB-like transcription regulator ligand binding domain-containing protein</fullName>
    </recommendedName>
</protein>
<reference evidence="3 4" key="1">
    <citation type="submission" date="2019-12" db="EMBL/GenBank/DDBJ databases">
        <title>Whole genome shotgun sequence of Streptomyces hygroscopicus subsp. glebosus NBRC 13786.</title>
        <authorList>
            <person name="Ichikawa N."/>
            <person name="Kimura A."/>
            <person name="Kitahashi Y."/>
            <person name="Komaki H."/>
            <person name="Tamura T."/>
        </authorList>
    </citation>
    <scope>NUCLEOTIDE SEQUENCE [LARGE SCALE GENOMIC DNA]</scope>
    <source>
        <strain evidence="3 4">NBRC 13786</strain>
    </source>
</reference>
<sequence length="457" mass="51101">MSGGTAESGPERSGNKLPSGQRAATEVGQEETQPVTPAQLVGLAGLLRAWKAVASERLGRQITQKEVAEACERSVRWYRDLETGAATRLTREQCEAIGKLFMLGRDELQALLLYSMGGAVAAGPAPAFDTPTRRAVQALLDQQTNPAWLLDSKWNIVGYNDPMKTWCPWVMDPGANLMRWSLLSDEAKTVFVDWNKHAIEWLAMLRFSVLQHPQDAEIGALVAEIINADAYLRRLWEERCDVTEAREAFYYRVSLPAHNFEIVELESQTLFPAALPDCRMVIMTWLHADNSKRQAREVSGQAPESGELARRSNGQLPGQISVATAAEASTYAGEGAVALPILSELMGHGCRLTYGPSTRTVIWATRQDDGRWDVAEVNPYTVIVRMPQAIHVKGASEEYKLLTRALLPIDSSDAVQRIQEMTAQLRRRIEVLEEIHRDEWEADRDRVPYTWHPVDEI</sequence>
<proteinExistence type="predicted"/>
<evidence type="ECO:0000259" key="2">
    <source>
        <dbReference type="Pfam" id="PF17765"/>
    </source>
</evidence>
<dbReference type="Gene3D" id="1.10.260.40">
    <property type="entry name" value="lambda repressor-like DNA-binding domains"/>
    <property type="match status" value="1"/>
</dbReference>
<name>A0A640T6J9_9ACTN</name>
<feature type="region of interest" description="Disordered" evidence="1">
    <location>
        <begin position="294"/>
        <end position="313"/>
    </location>
</feature>
<keyword evidence="4" id="KW-1185">Reference proteome</keyword>
<feature type="domain" description="MmyB-like transcription regulator ligand binding" evidence="2">
    <location>
        <begin position="133"/>
        <end position="294"/>
    </location>
</feature>
<dbReference type="InterPro" id="IPR041413">
    <property type="entry name" value="MLTR_LBD"/>
</dbReference>
<dbReference type="Pfam" id="PF17765">
    <property type="entry name" value="MLTR_LBD"/>
    <property type="match status" value="1"/>
</dbReference>
<dbReference type="PANTHER" id="PTHR35010:SF2">
    <property type="entry name" value="BLL4672 PROTEIN"/>
    <property type="match status" value="1"/>
</dbReference>
<dbReference type="SUPFAM" id="SSF47413">
    <property type="entry name" value="lambda repressor-like DNA-binding domains"/>
    <property type="match status" value="1"/>
</dbReference>
<evidence type="ECO:0000313" key="3">
    <source>
        <dbReference type="EMBL" id="GFE17916.1"/>
    </source>
</evidence>
<accession>A0A640T6J9</accession>
<dbReference type="AlphaFoldDB" id="A0A640T6J9"/>
<dbReference type="Proteomes" id="UP000430079">
    <property type="component" value="Unassembled WGS sequence"/>
</dbReference>
<dbReference type="Gene3D" id="3.30.450.180">
    <property type="match status" value="1"/>
</dbReference>